<evidence type="ECO:0000256" key="5">
    <source>
        <dbReference type="SAM" id="MobiDB-lite"/>
    </source>
</evidence>
<evidence type="ECO:0000313" key="8">
    <source>
        <dbReference type="Proteomes" id="UP001493487"/>
    </source>
</evidence>
<reference evidence="7 8" key="1">
    <citation type="journal article" date="2023" name="Genome Announc.">
        <title>Pan-Genome Analyses of the Genus Cohnella and Proposal of the Novel Species Cohnella silvisoli sp. nov., Isolated from Forest Soil.</title>
        <authorList>
            <person name="Wang C."/>
            <person name="Mao L."/>
            <person name="Bao G."/>
            <person name="Zhu H."/>
        </authorList>
    </citation>
    <scope>NUCLEOTIDE SEQUENCE [LARGE SCALE GENOMIC DNA]</scope>
    <source>
        <strain evidence="7 8">NL03-T5-1</strain>
    </source>
</reference>
<gene>
    <name evidence="7" type="ORF">QJS35_08990</name>
</gene>
<comment type="caution">
    <text evidence="7">The sequence shown here is derived from an EMBL/GenBank/DDBJ whole genome shotgun (WGS) entry which is preliminary data.</text>
</comment>
<feature type="chain" id="PRO_5046082193" evidence="6">
    <location>
        <begin position="20"/>
        <end position="450"/>
    </location>
</feature>
<dbReference type="EMBL" id="JASKHM010000004">
    <property type="protein sequence ID" value="MEQ4482528.1"/>
    <property type="molecule type" value="Genomic_DNA"/>
</dbReference>
<evidence type="ECO:0000313" key="7">
    <source>
        <dbReference type="EMBL" id="MEQ4482528.1"/>
    </source>
</evidence>
<dbReference type="PANTHER" id="PTHR43649:SF31">
    <property type="entry name" value="SN-GLYCEROL-3-PHOSPHATE-BINDING PERIPLASMIC PROTEIN UGPB"/>
    <property type="match status" value="1"/>
</dbReference>
<dbReference type="RefSeq" id="WP_232187488.1">
    <property type="nucleotide sequence ID" value="NZ_JAIOAP010000013.1"/>
</dbReference>
<evidence type="ECO:0000256" key="1">
    <source>
        <dbReference type="ARBA" id="ARBA00004196"/>
    </source>
</evidence>
<keyword evidence="3" id="KW-0813">Transport</keyword>
<dbReference type="Pfam" id="PF01547">
    <property type="entry name" value="SBP_bac_1"/>
    <property type="match status" value="1"/>
</dbReference>
<dbReference type="Gene3D" id="3.40.190.10">
    <property type="entry name" value="Periplasmic binding protein-like II"/>
    <property type="match status" value="1"/>
</dbReference>
<protein>
    <submittedName>
        <fullName evidence="7">Sugar ABC transporter substrate-binding protein</fullName>
    </submittedName>
</protein>
<evidence type="ECO:0000256" key="2">
    <source>
        <dbReference type="ARBA" id="ARBA00008520"/>
    </source>
</evidence>
<dbReference type="PANTHER" id="PTHR43649">
    <property type="entry name" value="ARABINOSE-BINDING PROTEIN-RELATED"/>
    <property type="match status" value="1"/>
</dbReference>
<proteinExistence type="inferred from homology"/>
<comment type="subcellular location">
    <subcellularLocation>
        <location evidence="1">Cell envelope</location>
    </subcellularLocation>
</comment>
<dbReference type="InterPro" id="IPR006059">
    <property type="entry name" value="SBP"/>
</dbReference>
<comment type="similarity">
    <text evidence="2">Belongs to the bacterial solute-binding protein 1 family.</text>
</comment>
<dbReference type="Proteomes" id="UP001493487">
    <property type="component" value="Unassembled WGS sequence"/>
</dbReference>
<feature type="compositionally biased region" description="Low complexity" evidence="5">
    <location>
        <begin position="26"/>
        <end position="49"/>
    </location>
</feature>
<feature type="signal peptide" evidence="6">
    <location>
        <begin position="1"/>
        <end position="19"/>
    </location>
</feature>
<dbReference type="SUPFAM" id="SSF53850">
    <property type="entry name" value="Periplasmic binding protein-like II"/>
    <property type="match status" value="1"/>
</dbReference>
<feature type="region of interest" description="Disordered" evidence="5">
    <location>
        <begin position="26"/>
        <end position="52"/>
    </location>
</feature>
<name>A0ABV1KRM9_9BACL</name>
<dbReference type="CDD" id="cd13585">
    <property type="entry name" value="PBP2_TMBP_like"/>
    <property type="match status" value="1"/>
</dbReference>
<accession>A0ABV1KRM9</accession>
<evidence type="ECO:0000256" key="3">
    <source>
        <dbReference type="ARBA" id="ARBA00022448"/>
    </source>
</evidence>
<dbReference type="InterPro" id="IPR050490">
    <property type="entry name" value="Bact_solute-bd_prot1"/>
</dbReference>
<evidence type="ECO:0000256" key="4">
    <source>
        <dbReference type="ARBA" id="ARBA00022729"/>
    </source>
</evidence>
<keyword evidence="4 6" id="KW-0732">Signal</keyword>
<dbReference type="PROSITE" id="PS51257">
    <property type="entry name" value="PROKAR_LIPOPROTEIN"/>
    <property type="match status" value="1"/>
</dbReference>
<keyword evidence="8" id="KW-1185">Reference proteome</keyword>
<evidence type="ECO:0000256" key="6">
    <source>
        <dbReference type="SAM" id="SignalP"/>
    </source>
</evidence>
<organism evidence="7 8">
    <name type="scientific">Cohnella silvisoli</name>
    <dbReference type="NCBI Taxonomy" id="2873699"/>
    <lineage>
        <taxon>Bacteria</taxon>
        <taxon>Bacillati</taxon>
        <taxon>Bacillota</taxon>
        <taxon>Bacilli</taxon>
        <taxon>Bacillales</taxon>
        <taxon>Paenibacillaceae</taxon>
        <taxon>Cohnella</taxon>
    </lineage>
</organism>
<sequence length="450" mass="49296">MKKTGIFIIAILLVMGVLAACSKKSNNEASNAPSESKAAQSDSPSASESPKAEAVKLTMMTWEGPDMTKAIQESMKKFEDENPGITVEVLPSPLKDYDTKISQLISINQAPDVFMVGNNIELISGAKGQLFDWTSKLTDDGEFFNNFYPGIVPNWQADGKLYGIPGLMNTYGVFYNKKLFKDAGVTEPAAGWTYQQMMDAAKKLAKKESGVQTFGLYTVQMADVFGLNNYAASLGAPFTEGITTTSKVTVSDKLIEAVNLYRDGVANNYIAPFNTSTDNYPNLFKEGKVPMMQAGQWYADDLIRTAADLEWGYAPAPIVDKSVAVYDAVGFASPASVKNPEAVYKLIKYVSTEMYESVLQKFPVAPTTYKPSAQAYFDTLKTAGHTDLADGLDYMLNAEIKTPVRFMEPWASKAQKFVDVTFKNVIDGKAPVEDLKKMEEGINEVIASEK</sequence>